<evidence type="ECO:0000256" key="1">
    <source>
        <dbReference type="ARBA" id="ARBA00007074"/>
    </source>
</evidence>
<accession>A0AB35U3Y6</accession>
<gene>
    <name evidence="8" type="ORF">MOZ60_06035</name>
</gene>
<dbReference type="EMBL" id="JALBUR010000012">
    <property type="protein sequence ID" value="MDX8419649.1"/>
    <property type="molecule type" value="Genomic_DNA"/>
</dbReference>
<keyword evidence="9" id="KW-1185">Reference proteome</keyword>
<evidence type="ECO:0000256" key="6">
    <source>
        <dbReference type="SAM" id="SignalP"/>
    </source>
</evidence>
<sequence length="374" mass="38687">MAKAFIPFAAAGLMVFAAPLHVFAADETATQSLAVYSIDINDANAMDTLKQQAIDSYVKANGSVKADDIDASASLISVEGLSLNHTGLQTVSISLQPAVYTNAEHTTSTLQQAWTTSAAVTVTSTGAPRVVLKQDEVRVDYQSNFSYADNIAILSTSSGSLPVIQETDNVDVNTEGTYTCTVTAIDERGQKTTVSYSVVVKKPAEVVRAEEEAAKKAAEEAAAREAAQKAAEEAAAQQAAQEAAAAAMATTTVSANVAANPTGSSIADYALSFAGSAYVYGGSSPSGFDCSGFTQYVYAAFGYSLPRTSYGQEAAGTIVSVADAQPGDLVTYNGHAGIYIGNGQMVNAMNPTQGVAVCSIYAITNGNMLIHRIG</sequence>
<dbReference type="Proteomes" id="UP001286174">
    <property type="component" value="Unassembled WGS sequence"/>
</dbReference>
<evidence type="ECO:0000313" key="9">
    <source>
        <dbReference type="Proteomes" id="UP001286174"/>
    </source>
</evidence>
<keyword evidence="5" id="KW-0175">Coiled coil</keyword>
<feature type="coiled-coil region" evidence="5">
    <location>
        <begin position="208"/>
        <end position="244"/>
    </location>
</feature>
<comment type="similarity">
    <text evidence="1">Belongs to the peptidase C40 family.</text>
</comment>
<dbReference type="InterPro" id="IPR038765">
    <property type="entry name" value="Papain-like_cys_pep_sf"/>
</dbReference>
<evidence type="ECO:0000313" key="8">
    <source>
        <dbReference type="EMBL" id="MDX8419649.1"/>
    </source>
</evidence>
<evidence type="ECO:0000256" key="5">
    <source>
        <dbReference type="SAM" id="Coils"/>
    </source>
</evidence>
<dbReference type="PANTHER" id="PTHR47053">
    <property type="entry name" value="MUREIN DD-ENDOPEPTIDASE MEPH-RELATED"/>
    <property type="match status" value="1"/>
</dbReference>
<keyword evidence="3" id="KW-0378">Hydrolase</keyword>
<evidence type="ECO:0000256" key="2">
    <source>
        <dbReference type="ARBA" id="ARBA00022670"/>
    </source>
</evidence>
<dbReference type="PANTHER" id="PTHR47053:SF1">
    <property type="entry name" value="MUREIN DD-ENDOPEPTIDASE MEPH-RELATED"/>
    <property type="match status" value="1"/>
</dbReference>
<keyword evidence="6" id="KW-0732">Signal</keyword>
<dbReference type="Gene3D" id="3.90.1720.10">
    <property type="entry name" value="endopeptidase domain like (from Nostoc punctiforme)"/>
    <property type="match status" value="1"/>
</dbReference>
<dbReference type="GO" id="GO:0008234">
    <property type="term" value="F:cysteine-type peptidase activity"/>
    <property type="evidence" value="ECO:0007669"/>
    <property type="project" value="UniProtKB-KW"/>
</dbReference>
<evidence type="ECO:0000256" key="4">
    <source>
        <dbReference type="ARBA" id="ARBA00022807"/>
    </source>
</evidence>
<dbReference type="RefSeq" id="WP_370595989.1">
    <property type="nucleotide sequence ID" value="NZ_JALBUR010000012.1"/>
</dbReference>
<feature type="domain" description="NlpC/P60" evidence="7">
    <location>
        <begin position="260"/>
        <end position="374"/>
    </location>
</feature>
<keyword evidence="4" id="KW-0788">Thiol protease</keyword>
<feature type="signal peptide" evidence="6">
    <location>
        <begin position="1"/>
        <end position="24"/>
    </location>
</feature>
<proteinExistence type="inferred from homology"/>
<protein>
    <submittedName>
        <fullName evidence="8">NlpC/P60 family protein</fullName>
    </submittedName>
</protein>
<evidence type="ECO:0000259" key="7">
    <source>
        <dbReference type="PROSITE" id="PS51935"/>
    </source>
</evidence>
<reference evidence="8 9" key="1">
    <citation type="submission" date="2022-03" db="EMBL/GenBank/DDBJ databases">
        <title>Novel taxa within the pig intestine.</title>
        <authorList>
            <person name="Wylensek D."/>
            <person name="Bishof K."/>
            <person name="Afrizal A."/>
            <person name="Clavel T."/>
        </authorList>
    </citation>
    <scope>NUCLEOTIDE SEQUENCE [LARGE SCALE GENOMIC DNA]</scope>
    <source>
        <strain evidence="8 9">CLA-KB-P133</strain>
    </source>
</reference>
<comment type="caution">
    <text evidence="8">The sequence shown here is derived from an EMBL/GenBank/DDBJ whole genome shotgun (WGS) entry which is preliminary data.</text>
</comment>
<dbReference type="InterPro" id="IPR051202">
    <property type="entry name" value="Peptidase_C40"/>
</dbReference>
<evidence type="ECO:0000256" key="3">
    <source>
        <dbReference type="ARBA" id="ARBA00022801"/>
    </source>
</evidence>
<dbReference type="Pfam" id="PF00877">
    <property type="entry name" value="NLPC_P60"/>
    <property type="match status" value="1"/>
</dbReference>
<dbReference type="AlphaFoldDB" id="A0AB35U3Y6"/>
<organism evidence="8 9">
    <name type="scientific">Grylomicrobium aquisgranensis</name>
    <dbReference type="NCBI Taxonomy" id="2926318"/>
    <lineage>
        <taxon>Bacteria</taxon>
        <taxon>Bacillati</taxon>
        <taxon>Bacillota</taxon>
        <taxon>Erysipelotrichia</taxon>
        <taxon>Erysipelotrichales</taxon>
        <taxon>Erysipelotrichaceae</taxon>
        <taxon>Grylomicrobium</taxon>
    </lineage>
</organism>
<feature type="chain" id="PRO_5044243416" evidence="6">
    <location>
        <begin position="25"/>
        <end position="374"/>
    </location>
</feature>
<dbReference type="GO" id="GO:0006508">
    <property type="term" value="P:proteolysis"/>
    <property type="evidence" value="ECO:0007669"/>
    <property type="project" value="UniProtKB-KW"/>
</dbReference>
<name>A0AB35U3Y6_9FIRM</name>
<dbReference type="InterPro" id="IPR000064">
    <property type="entry name" value="NLP_P60_dom"/>
</dbReference>
<dbReference type="SUPFAM" id="SSF54001">
    <property type="entry name" value="Cysteine proteinases"/>
    <property type="match status" value="1"/>
</dbReference>
<dbReference type="PROSITE" id="PS51935">
    <property type="entry name" value="NLPC_P60"/>
    <property type="match status" value="1"/>
</dbReference>
<keyword evidence="2" id="KW-0645">Protease</keyword>